<dbReference type="EMBL" id="JAEACU010000008">
    <property type="protein sequence ID" value="KAH7520582.1"/>
    <property type="molecule type" value="Genomic_DNA"/>
</dbReference>
<dbReference type="Proteomes" id="UP000813462">
    <property type="component" value="Unassembled WGS sequence"/>
</dbReference>
<evidence type="ECO:0000313" key="1">
    <source>
        <dbReference type="EMBL" id="KAH7520582.1"/>
    </source>
</evidence>
<gene>
    <name evidence="1" type="ORF">FEM48_Zijuj08G0160400</name>
</gene>
<evidence type="ECO:0000313" key="2">
    <source>
        <dbReference type="Proteomes" id="UP000813462"/>
    </source>
</evidence>
<accession>A0A978V016</accession>
<dbReference type="AlphaFoldDB" id="A0A978V016"/>
<organism evidence="1 2">
    <name type="scientific">Ziziphus jujuba var. spinosa</name>
    <dbReference type="NCBI Taxonomy" id="714518"/>
    <lineage>
        <taxon>Eukaryota</taxon>
        <taxon>Viridiplantae</taxon>
        <taxon>Streptophyta</taxon>
        <taxon>Embryophyta</taxon>
        <taxon>Tracheophyta</taxon>
        <taxon>Spermatophyta</taxon>
        <taxon>Magnoliopsida</taxon>
        <taxon>eudicotyledons</taxon>
        <taxon>Gunneridae</taxon>
        <taxon>Pentapetalae</taxon>
        <taxon>rosids</taxon>
        <taxon>fabids</taxon>
        <taxon>Rosales</taxon>
        <taxon>Rhamnaceae</taxon>
        <taxon>Paliureae</taxon>
        <taxon>Ziziphus</taxon>
    </lineage>
</organism>
<sequence length="194" mass="21746">MYSTITRGPPSYVGSGFICWQERGWLRGGKSGSLLRLLVGRSMRVCREDLTGKKIRFIIRMLLSCLEEDENELNGGTTLSVALVAILVLAGIPILLSKSFPATIAYGKLRSMVLADLMQSHSLKQQLEPIFESLLSWVLHQPAEPLHPCQFHACAFLCQKLPCLQDHLDDDRLQDTVATAAVLQQHYHFPPLQY</sequence>
<proteinExistence type="predicted"/>
<reference evidence="1" key="1">
    <citation type="journal article" date="2021" name="Front. Plant Sci.">
        <title>Chromosome-Scale Genome Assembly for Chinese Sour Jujube and Insights Into Its Genome Evolution and Domestication Signature.</title>
        <authorList>
            <person name="Shen L.-Y."/>
            <person name="Luo H."/>
            <person name="Wang X.-L."/>
            <person name="Wang X.-M."/>
            <person name="Qiu X.-J."/>
            <person name="Liu H."/>
            <person name="Zhou S.-S."/>
            <person name="Jia K.-H."/>
            <person name="Nie S."/>
            <person name="Bao Y.-T."/>
            <person name="Zhang R.-G."/>
            <person name="Yun Q.-Z."/>
            <person name="Chai Y.-H."/>
            <person name="Lu J.-Y."/>
            <person name="Li Y."/>
            <person name="Zhao S.-W."/>
            <person name="Mao J.-F."/>
            <person name="Jia S.-G."/>
            <person name="Mao Y.-M."/>
        </authorList>
    </citation>
    <scope>NUCLEOTIDE SEQUENCE</scope>
    <source>
        <strain evidence="1">AT0</strain>
        <tissue evidence="1">Leaf</tissue>
    </source>
</reference>
<name>A0A978V016_ZIZJJ</name>
<protein>
    <submittedName>
        <fullName evidence="1">Uncharacterized protein</fullName>
    </submittedName>
</protein>
<comment type="caution">
    <text evidence="1">The sequence shown here is derived from an EMBL/GenBank/DDBJ whole genome shotgun (WGS) entry which is preliminary data.</text>
</comment>